<dbReference type="AlphaFoldDB" id="A0A132B306"/>
<dbReference type="InParanoid" id="A0A132B306"/>
<protein>
    <submittedName>
        <fullName evidence="1">Uncharacterized protein</fullName>
    </submittedName>
</protein>
<name>A0A132B306_MOLSC</name>
<dbReference type="GeneID" id="28816988"/>
<accession>A0A132B306</accession>
<reference evidence="1 2" key="1">
    <citation type="submission" date="2015-10" db="EMBL/GenBank/DDBJ databases">
        <title>Full genome of DAOMC 229536 Phialocephala scopiformis, a fungal endophyte of spruce producing the potent anti-insectan compound rugulosin.</title>
        <authorList>
            <consortium name="DOE Joint Genome Institute"/>
            <person name="Walker A.K."/>
            <person name="Frasz S.L."/>
            <person name="Seifert K.A."/>
            <person name="Miller J.D."/>
            <person name="Mondo S.J."/>
            <person name="Labutti K."/>
            <person name="Lipzen A."/>
            <person name="Dockter R."/>
            <person name="Kennedy M."/>
            <person name="Grigoriev I.V."/>
            <person name="Spatafora J.W."/>
        </authorList>
    </citation>
    <scope>NUCLEOTIDE SEQUENCE [LARGE SCALE GENOMIC DNA]</scope>
    <source>
        <strain evidence="1 2">CBS 120377</strain>
    </source>
</reference>
<sequence length="218" mass="24293">MGANLVRKAALTPLEEEDTCENHSRIMRIIPLAALSTISIQLSVVAECGRLQLISTPQLPYIGALNIGYHNPDFEDSQSSPRWNIRYHNQCLTRGRYGVLQQSCWALNGLTSTFALLVEPPRTPAQHGGPPHADSGHHCTLGKSFSHSVRVFHPIWLFMQGNHIVQPPRFSRIINSGVEDARRVSAPCLTKGGEDILLHGLHLNKNLPDPYQSQTQRR</sequence>
<organism evidence="1 2">
    <name type="scientific">Mollisia scopiformis</name>
    <name type="common">Conifer needle endophyte fungus</name>
    <name type="synonym">Phialocephala scopiformis</name>
    <dbReference type="NCBI Taxonomy" id="149040"/>
    <lineage>
        <taxon>Eukaryota</taxon>
        <taxon>Fungi</taxon>
        <taxon>Dikarya</taxon>
        <taxon>Ascomycota</taxon>
        <taxon>Pezizomycotina</taxon>
        <taxon>Leotiomycetes</taxon>
        <taxon>Helotiales</taxon>
        <taxon>Mollisiaceae</taxon>
        <taxon>Mollisia</taxon>
    </lineage>
</organism>
<dbReference type="Proteomes" id="UP000070700">
    <property type="component" value="Unassembled WGS sequence"/>
</dbReference>
<evidence type="ECO:0000313" key="1">
    <source>
        <dbReference type="EMBL" id="KUJ06633.1"/>
    </source>
</evidence>
<dbReference type="RefSeq" id="XP_018060988.1">
    <property type="nucleotide sequence ID" value="XM_018207262.1"/>
</dbReference>
<gene>
    <name evidence="1" type="ORF">LY89DRAFT_401105</name>
</gene>
<dbReference type="EMBL" id="KQ947444">
    <property type="protein sequence ID" value="KUJ06633.1"/>
    <property type="molecule type" value="Genomic_DNA"/>
</dbReference>
<dbReference type="KEGG" id="psco:LY89DRAFT_401105"/>
<keyword evidence="2" id="KW-1185">Reference proteome</keyword>
<proteinExistence type="predicted"/>
<evidence type="ECO:0000313" key="2">
    <source>
        <dbReference type="Proteomes" id="UP000070700"/>
    </source>
</evidence>